<keyword evidence="1" id="KW-0472">Membrane</keyword>
<feature type="transmembrane region" description="Helical" evidence="1">
    <location>
        <begin position="204"/>
        <end position="222"/>
    </location>
</feature>
<keyword evidence="3" id="KW-1185">Reference proteome</keyword>
<protein>
    <submittedName>
        <fullName evidence="2">NnrS family protein</fullName>
    </submittedName>
</protein>
<feature type="transmembrane region" description="Helical" evidence="1">
    <location>
        <begin position="163"/>
        <end position="183"/>
    </location>
</feature>
<name>A0ABV4ACZ7_9GAMM</name>
<dbReference type="InterPro" id="IPR010266">
    <property type="entry name" value="NnrS"/>
</dbReference>
<feature type="transmembrane region" description="Helical" evidence="1">
    <location>
        <begin position="320"/>
        <end position="342"/>
    </location>
</feature>
<feature type="transmembrane region" description="Helical" evidence="1">
    <location>
        <begin position="290"/>
        <end position="308"/>
    </location>
</feature>
<organism evidence="2 3">
    <name type="scientific">Isoalcanivorax beigongshangi</name>
    <dbReference type="NCBI Taxonomy" id="3238810"/>
    <lineage>
        <taxon>Bacteria</taxon>
        <taxon>Pseudomonadati</taxon>
        <taxon>Pseudomonadota</taxon>
        <taxon>Gammaproteobacteria</taxon>
        <taxon>Oceanospirillales</taxon>
        <taxon>Alcanivoracaceae</taxon>
        <taxon>Isoalcanivorax</taxon>
    </lineage>
</organism>
<dbReference type="RefSeq" id="WP_369453958.1">
    <property type="nucleotide sequence ID" value="NZ_JBGCUO010000001.1"/>
</dbReference>
<feature type="transmembrane region" description="Helical" evidence="1">
    <location>
        <begin position="228"/>
        <end position="246"/>
    </location>
</feature>
<dbReference type="Pfam" id="PF05940">
    <property type="entry name" value="NnrS"/>
    <property type="match status" value="1"/>
</dbReference>
<feature type="transmembrane region" description="Helical" evidence="1">
    <location>
        <begin position="109"/>
        <end position="126"/>
    </location>
</feature>
<gene>
    <name evidence="2" type="ORF">AB5I84_00960</name>
</gene>
<feature type="transmembrane region" description="Helical" evidence="1">
    <location>
        <begin position="86"/>
        <end position="103"/>
    </location>
</feature>
<sequence length="386" mass="41757">MPRQSVFALWAYPFRVFFLSTAAAALVLVPLWIGLRLHGSPQHQLAALLWHQHEMTVGLLNAAIAGFLLTAVCNWTRTPPLAGGRLLALWALWLGGRLAPLLPAACQPLALGLDLAFLPVVAAIMAQRVISAGQLRQLGPVAVLALLWALDLSFHLYQQPQMLHALLLAATVLMLVIGGRITPAFTANWLQRQGGSTTTLRRSVWLDRLGILAALAVLAAQLLLARGWLPAALGAVTALVTLVRLAGWRSMAIRREPLLWVLHFGHLWIVVGYALWALARLPTPLVTDNAWLHALGTGAMATLILGVITRVSMGHTGRPLQLLPGMVWGYWALQGAALVRVLAALGLLPWLAGISTAAALWTLAWALLLWRYAPVLWSPRADGRPG</sequence>
<reference evidence="2 3" key="1">
    <citation type="submission" date="2024-07" db="EMBL/GenBank/DDBJ databases">
        <authorList>
            <person name="Ren Q."/>
        </authorList>
    </citation>
    <scope>NUCLEOTIDE SEQUENCE [LARGE SCALE GENOMIC DNA]</scope>
    <source>
        <strain evidence="2 3">REN37</strain>
    </source>
</reference>
<dbReference type="Proteomes" id="UP001562065">
    <property type="component" value="Unassembled WGS sequence"/>
</dbReference>
<feature type="transmembrane region" description="Helical" evidence="1">
    <location>
        <begin position="258"/>
        <end position="278"/>
    </location>
</feature>
<evidence type="ECO:0000313" key="3">
    <source>
        <dbReference type="Proteomes" id="UP001562065"/>
    </source>
</evidence>
<proteinExistence type="predicted"/>
<feature type="transmembrane region" description="Helical" evidence="1">
    <location>
        <begin position="138"/>
        <end position="157"/>
    </location>
</feature>
<evidence type="ECO:0000313" key="2">
    <source>
        <dbReference type="EMBL" id="MEY1660714.1"/>
    </source>
</evidence>
<comment type="caution">
    <text evidence="2">The sequence shown here is derived from an EMBL/GenBank/DDBJ whole genome shotgun (WGS) entry which is preliminary data.</text>
</comment>
<evidence type="ECO:0000256" key="1">
    <source>
        <dbReference type="SAM" id="Phobius"/>
    </source>
</evidence>
<accession>A0ABV4ACZ7</accession>
<feature type="transmembrane region" description="Helical" evidence="1">
    <location>
        <begin position="55"/>
        <end position="74"/>
    </location>
</feature>
<keyword evidence="1" id="KW-1133">Transmembrane helix</keyword>
<keyword evidence="1" id="KW-0812">Transmembrane</keyword>
<dbReference type="EMBL" id="JBGCUO010000001">
    <property type="protein sequence ID" value="MEY1660714.1"/>
    <property type="molecule type" value="Genomic_DNA"/>
</dbReference>
<feature type="transmembrane region" description="Helical" evidence="1">
    <location>
        <begin position="348"/>
        <end position="370"/>
    </location>
</feature>
<feature type="transmembrane region" description="Helical" evidence="1">
    <location>
        <begin position="12"/>
        <end position="35"/>
    </location>
</feature>